<evidence type="ECO:0000313" key="7">
    <source>
        <dbReference type="EMBL" id="MBV4358005.1"/>
    </source>
</evidence>
<name>A0A9E2W317_9BACT</name>
<keyword evidence="3 5" id="KW-1133">Transmembrane helix</keyword>
<reference evidence="7" key="1">
    <citation type="submission" date="2021-06" db="EMBL/GenBank/DDBJ databases">
        <authorList>
            <person name="Huq M.A."/>
        </authorList>
    </citation>
    <scope>NUCLEOTIDE SEQUENCE</scope>
    <source>
        <strain evidence="7">MAH-26</strain>
    </source>
</reference>
<sequence length="268" mass="32344">MHWTDYFTHLYHVGFRYFQVAGLGFIIFYFLFRRKMSYKKIQLKFPKNNDYWREILFSAITICIFGGVSVLLLKSPITPYTTLYKNIDDHGWFYFFAIFPVMFIMHDTYFYWMHRAMHHRKVFKLFHLVHHRSTNPSPWAAYAFHPLEAVVEAGIFPIFLFTLPMHRLHFFLFFFMSIIYNVYGHLGFELYPKSFSKSRVGKWINTSVSHNQHHQYFKGNYGLYFLFWDRIMGTLRKDYDEQFAEVKGRKTVQTMISPVPRESIEATA</sequence>
<dbReference type="GO" id="GO:0005506">
    <property type="term" value="F:iron ion binding"/>
    <property type="evidence" value="ECO:0007669"/>
    <property type="project" value="InterPro"/>
</dbReference>
<keyword evidence="2 5" id="KW-0812">Transmembrane</keyword>
<organism evidence="7 8">
    <name type="scientific">Pinibacter aurantiacus</name>
    <dbReference type="NCBI Taxonomy" id="2851599"/>
    <lineage>
        <taxon>Bacteria</taxon>
        <taxon>Pseudomonadati</taxon>
        <taxon>Bacteroidota</taxon>
        <taxon>Chitinophagia</taxon>
        <taxon>Chitinophagales</taxon>
        <taxon>Chitinophagaceae</taxon>
        <taxon>Pinibacter</taxon>
    </lineage>
</organism>
<evidence type="ECO:0000313" key="8">
    <source>
        <dbReference type="Proteomes" id="UP000812270"/>
    </source>
</evidence>
<dbReference type="RefSeq" id="WP_217791656.1">
    <property type="nucleotide sequence ID" value="NZ_JAHSPG010000008.1"/>
</dbReference>
<dbReference type="PANTHER" id="PTHR11863">
    <property type="entry name" value="STEROL DESATURASE"/>
    <property type="match status" value="1"/>
</dbReference>
<feature type="domain" description="Fatty acid hydroxylase" evidence="6">
    <location>
        <begin position="100"/>
        <end position="234"/>
    </location>
</feature>
<gene>
    <name evidence="7" type="ORF">KTO63_12650</name>
</gene>
<feature type="transmembrane region" description="Helical" evidence="5">
    <location>
        <begin position="168"/>
        <end position="188"/>
    </location>
</feature>
<evidence type="ECO:0000256" key="3">
    <source>
        <dbReference type="ARBA" id="ARBA00022989"/>
    </source>
</evidence>
<dbReference type="GO" id="GO:0008610">
    <property type="term" value="P:lipid biosynthetic process"/>
    <property type="evidence" value="ECO:0007669"/>
    <property type="project" value="InterPro"/>
</dbReference>
<dbReference type="InterPro" id="IPR006694">
    <property type="entry name" value="Fatty_acid_hydroxylase"/>
</dbReference>
<evidence type="ECO:0000256" key="1">
    <source>
        <dbReference type="ARBA" id="ARBA00004370"/>
    </source>
</evidence>
<accession>A0A9E2W317</accession>
<dbReference type="GO" id="GO:0016020">
    <property type="term" value="C:membrane"/>
    <property type="evidence" value="ECO:0007669"/>
    <property type="project" value="UniProtKB-SubCell"/>
</dbReference>
<dbReference type="Proteomes" id="UP000812270">
    <property type="component" value="Unassembled WGS sequence"/>
</dbReference>
<dbReference type="Pfam" id="PF04116">
    <property type="entry name" value="FA_hydroxylase"/>
    <property type="match status" value="1"/>
</dbReference>
<dbReference type="InterPro" id="IPR050307">
    <property type="entry name" value="Sterol_Desaturase_Related"/>
</dbReference>
<protein>
    <submittedName>
        <fullName evidence="7">Sterol desaturase family protein</fullName>
    </submittedName>
</protein>
<feature type="transmembrane region" description="Helical" evidence="5">
    <location>
        <begin position="92"/>
        <end position="112"/>
    </location>
</feature>
<evidence type="ECO:0000256" key="4">
    <source>
        <dbReference type="ARBA" id="ARBA00023136"/>
    </source>
</evidence>
<proteinExistence type="predicted"/>
<dbReference type="EMBL" id="JAHSPG010000008">
    <property type="protein sequence ID" value="MBV4358005.1"/>
    <property type="molecule type" value="Genomic_DNA"/>
</dbReference>
<evidence type="ECO:0000256" key="2">
    <source>
        <dbReference type="ARBA" id="ARBA00022692"/>
    </source>
</evidence>
<feature type="transmembrane region" description="Helical" evidence="5">
    <location>
        <begin position="139"/>
        <end position="162"/>
    </location>
</feature>
<evidence type="ECO:0000256" key="5">
    <source>
        <dbReference type="SAM" id="Phobius"/>
    </source>
</evidence>
<feature type="transmembrane region" description="Helical" evidence="5">
    <location>
        <begin position="52"/>
        <end position="72"/>
    </location>
</feature>
<keyword evidence="4 5" id="KW-0472">Membrane</keyword>
<comment type="caution">
    <text evidence="7">The sequence shown here is derived from an EMBL/GenBank/DDBJ whole genome shotgun (WGS) entry which is preliminary data.</text>
</comment>
<keyword evidence="8" id="KW-1185">Reference proteome</keyword>
<feature type="transmembrane region" description="Helical" evidence="5">
    <location>
        <begin position="15"/>
        <end position="32"/>
    </location>
</feature>
<dbReference type="GO" id="GO:0016491">
    <property type="term" value="F:oxidoreductase activity"/>
    <property type="evidence" value="ECO:0007669"/>
    <property type="project" value="InterPro"/>
</dbReference>
<dbReference type="AlphaFoldDB" id="A0A9E2W317"/>
<comment type="subcellular location">
    <subcellularLocation>
        <location evidence="1">Membrane</location>
    </subcellularLocation>
</comment>
<evidence type="ECO:0000259" key="6">
    <source>
        <dbReference type="Pfam" id="PF04116"/>
    </source>
</evidence>